<dbReference type="GO" id="GO:0009117">
    <property type="term" value="P:nucleotide metabolic process"/>
    <property type="evidence" value="ECO:0007669"/>
    <property type="project" value="InterPro"/>
</dbReference>
<keyword evidence="4 6" id="KW-0694">RNA-binding</keyword>
<comment type="caution">
    <text evidence="10">The sequence shown here is derived from an EMBL/GenBank/DDBJ whole genome shotgun (WGS) entry which is preliminary data.</text>
</comment>
<dbReference type="InterPro" id="IPR000504">
    <property type="entry name" value="RRM_dom"/>
</dbReference>
<keyword evidence="11" id="KW-1185">Reference proteome</keyword>
<feature type="compositionally biased region" description="Polar residues" evidence="7">
    <location>
        <begin position="531"/>
        <end position="542"/>
    </location>
</feature>
<feature type="compositionally biased region" description="Acidic residues" evidence="7">
    <location>
        <begin position="1014"/>
        <end position="1032"/>
    </location>
</feature>
<dbReference type="InterPro" id="IPR006569">
    <property type="entry name" value="CID_dom"/>
</dbReference>
<feature type="region of interest" description="Disordered" evidence="7">
    <location>
        <begin position="149"/>
        <end position="195"/>
    </location>
</feature>
<dbReference type="InterPro" id="IPR019200">
    <property type="entry name" value="ATP_adenylylTrfase_C"/>
</dbReference>
<dbReference type="Proteomes" id="UP000327013">
    <property type="component" value="Unassembled WGS sequence"/>
</dbReference>
<dbReference type="InterPro" id="IPR012677">
    <property type="entry name" value="Nucleotide-bd_a/b_plait_sf"/>
</dbReference>
<feature type="compositionally biased region" description="Polar residues" evidence="7">
    <location>
        <begin position="983"/>
        <end position="992"/>
    </location>
</feature>
<dbReference type="InterPro" id="IPR035979">
    <property type="entry name" value="RBD_domain_sf"/>
</dbReference>
<dbReference type="OrthoDB" id="79367at2759"/>
<dbReference type="PROSITE" id="PS51391">
    <property type="entry name" value="CID"/>
    <property type="match status" value="1"/>
</dbReference>
<dbReference type="GO" id="GO:0003877">
    <property type="term" value="F:ATP:ADP adenylyltransferase activity"/>
    <property type="evidence" value="ECO:0007669"/>
    <property type="project" value="InterPro"/>
</dbReference>
<dbReference type="CDD" id="cd16984">
    <property type="entry name" value="CID_Nrd1_like"/>
    <property type="match status" value="1"/>
</dbReference>
<evidence type="ECO:0000256" key="2">
    <source>
        <dbReference type="ARBA" id="ARBA00022553"/>
    </source>
</evidence>
<dbReference type="PANTHER" id="PTHR38420:SF1">
    <property type="entry name" value="PUTATIVE (AFU_ORTHOLOGUE AFUA_5G14690)-RELATED"/>
    <property type="match status" value="1"/>
</dbReference>
<keyword evidence="5" id="KW-0539">Nucleus</keyword>
<name>A0A5N6KRS3_9ROSI</name>
<dbReference type="GO" id="GO:0005524">
    <property type="term" value="F:ATP binding"/>
    <property type="evidence" value="ECO:0007669"/>
    <property type="project" value="InterPro"/>
</dbReference>
<proteinExistence type="predicted"/>
<evidence type="ECO:0000256" key="5">
    <source>
        <dbReference type="ARBA" id="ARBA00023242"/>
    </source>
</evidence>
<evidence type="ECO:0000259" key="8">
    <source>
        <dbReference type="PROSITE" id="PS50102"/>
    </source>
</evidence>
<feature type="compositionally biased region" description="Polar residues" evidence="7">
    <location>
        <begin position="311"/>
        <end position="321"/>
    </location>
</feature>
<comment type="subcellular location">
    <subcellularLocation>
        <location evidence="1">Nucleus</location>
    </subcellularLocation>
</comment>
<dbReference type="PROSITE" id="PS50102">
    <property type="entry name" value="RRM"/>
    <property type="match status" value="1"/>
</dbReference>
<gene>
    <name evidence="10" type="ORF">FH972_022085</name>
</gene>
<evidence type="ECO:0000313" key="11">
    <source>
        <dbReference type="Proteomes" id="UP000327013"/>
    </source>
</evidence>
<dbReference type="GO" id="GO:0003723">
    <property type="term" value="F:RNA binding"/>
    <property type="evidence" value="ECO:0007669"/>
    <property type="project" value="UniProtKB-UniRule"/>
</dbReference>
<dbReference type="InterPro" id="IPR008942">
    <property type="entry name" value="ENTH_VHS"/>
</dbReference>
<dbReference type="GO" id="GO:0006366">
    <property type="term" value="P:transcription by RNA polymerase II"/>
    <property type="evidence" value="ECO:0007669"/>
    <property type="project" value="UniProtKB-ARBA"/>
</dbReference>
<dbReference type="GO" id="GO:0032991">
    <property type="term" value="C:protein-containing complex"/>
    <property type="evidence" value="ECO:0007669"/>
    <property type="project" value="UniProtKB-ARBA"/>
</dbReference>
<dbReference type="Pfam" id="PF00076">
    <property type="entry name" value="RRM_1"/>
    <property type="match status" value="1"/>
</dbReference>
<dbReference type="GO" id="GO:0006353">
    <property type="term" value="P:DNA-templated transcription termination"/>
    <property type="evidence" value="ECO:0007669"/>
    <property type="project" value="UniProtKB-ARBA"/>
</dbReference>
<dbReference type="Pfam" id="PF21380">
    <property type="entry name" value="Nrd1-Seb1_dom2"/>
    <property type="match status" value="1"/>
</dbReference>
<dbReference type="SMART" id="SM00360">
    <property type="entry name" value="RRM"/>
    <property type="match status" value="1"/>
</dbReference>
<dbReference type="Gene3D" id="3.30.70.330">
    <property type="match status" value="1"/>
</dbReference>
<dbReference type="InterPro" id="IPR043171">
    <property type="entry name" value="Ap4A_phos1/2-like"/>
</dbReference>
<feature type="region of interest" description="Disordered" evidence="7">
    <location>
        <begin position="528"/>
        <end position="590"/>
    </location>
</feature>
<dbReference type="EMBL" id="VIBQ01000010">
    <property type="protein sequence ID" value="KAB8339149.1"/>
    <property type="molecule type" value="Genomic_DNA"/>
</dbReference>
<dbReference type="Pfam" id="PF04818">
    <property type="entry name" value="CID"/>
    <property type="match status" value="1"/>
</dbReference>
<evidence type="ECO:0000256" key="6">
    <source>
        <dbReference type="PROSITE-ProRule" id="PRU00176"/>
    </source>
</evidence>
<evidence type="ECO:0000256" key="1">
    <source>
        <dbReference type="ARBA" id="ARBA00004123"/>
    </source>
</evidence>
<feature type="compositionally biased region" description="Polar residues" evidence="7">
    <location>
        <begin position="581"/>
        <end position="590"/>
    </location>
</feature>
<dbReference type="Pfam" id="PF09830">
    <property type="entry name" value="ATP_transf"/>
    <property type="match status" value="1"/>
</dbReference>
<evidence type="ECO:0000256" key="4">
    <source>
        <dbReference type="ARBA" id="ARBA00022884"/>
    </source>
</evidence>
<dbReference type="GO" id="GO:0005634">
    <property type="term" value="C:nucleus"/>
    <property type="evidence" value="ECO:0007669"/>
    <property type="project" value="UniProtKB-SubCell"/>
</dbReference>
<feature type="region of interest" description="Disordered" evidence="7">
    <location>
        <begin position="1184"/>
        <end position="1204"/>
    </location>
</feature>
<feature type="compositionally biased region" description="Low complexity" evidence="7">
    <location>
        <begin position="209"/>
        <end position="220"/>
    </location>
</feature>
<dbReference type="FunFam" id="1.25.40.90:FF:000026">
    <property type="entry name" value="RNA binding protein Nrd1"/>
    <property type="match status" value="1"/>
</dbReference>
<feature type="domain" description="RRM" evidence="8">
    <location>
        <begin position="396"/>
        <end position="464"/>
    </location>
</feature>
<evidence type="ECO:0000259" key="9">
    <source>
        <dbReference type="PROSITE" id="PS51391"/>
    </source>
</evidence>
<dbReference type="SMART" id="SM00582">
    <property type="entry name" value="RPR"/>
    <property type="match status" value="1"/>
</dbReference>
<dbReference type="AlphaFoldDB" id="A0A5N6KRS3"/>
<dbReference type="InterPro" id="IPR009163">
    <property type="entry name" value="Ap4A_phos1/2"/>
</dbReference>
<dbReference type="FunFam" id="3.30.70.330:FF:000397">
    <property type="entry name" value="RNA binding protein Nrd1"/>
    <property type="match status" value="1"/>
</dbReference>
<accession>A0A5N6KRS3</accession>
<evidence type="ECO:0008006" key="12">
    <source>
        <dbReference type="Google" id="ProtNLM"/>
    </source>
</evidence>
<feature type="compositionally biased region" description="Low complexity" evidence="7">
    <location>
        <begin position="231"/>
        <end position="246"/>
    </location>
</feature>
<dbReference type="InterPro" id="IPR048892">
    <property type="entry name" value="Nrd1_Seb1_dom2"/>
</dbReference>
<keyword evidence="2" id="KW-0597">Phosphoprotein</keyword>
<feature type="compositionally biased region" description="Pro residues" evidence="7">
    <location>
        <begin position="221"/>
        <end position="230"/>
    </location>
</feature>
<dbReference type="SUPFAM" id="SSF54928">
    <property type="entry name" value="RNA-binding domain, RBD"/>
    <property type="match status" value="1"/>
</dbReference>
<dbReference type="GO" id="GO:0006397">
    <property type="term" value="P:mRNA processing"/>
    <property type="evidence" value="ECO:0007669"/>
    <property type="project" value="UniProtKB-KW"/>
</dbReference>
<feature type="compositionally biased region" description="Low complexity" evidence="7">
    <location>
        <begin position="999"/>
        <end position="1010"/>
    </location>
</feature>
<protein>
    <recommendedName>
        <fullName evidence="12">CID domain-containing protein</fullName>
    </recommendedName>
</protein>
<keyword evidence="3" id="KW-0507">mRNA processing</keyword>
<feature type="region of interest" description="Disordered" evidence="7">
    <location>
        <begin position="209"/>
        <end position="259"/>
    </location>
</feature>
<feature type="region of interest" description="Disordered" evidence="7">
    <location>
        <begin position="311"/>
        <end position="384"/>
    </location>
</feature>
<reference evidence="10 11" key="1">
    <citation type="submission" date="2019-06" db="EMBL/GenBank/DDBJ databases">
        <title>A chromosomal-level reference genome of Carpinus fangiana (Coryloideae, Betulaceae).</title>
        <authorList>
            <person name="Yang X."/>
            <person name="Wang Z."/>
            <person name="Zhang L."/>
            <person name="Hao G."/>
            <person name="Liu J."/>
            <person name="Yang Y."/>
        </authorList>
    </citation>
    <scope>NUCLEOTIDE SEQUENCE [LARGE SCALE GENOMIC DNA]</scope>
    <source>
        <strain evidence="10">Cfa_2016G</strain>
        <tissue evidence="10">Leaf</tissue>
    </source>
</reference>
<dbReference type="SUPFAM" id="SSF48464">
    <property type="entry name" value="ENTH/VHS domain"/>
    <property type="match status" value="1"/>
</dbReference>
<evidence type="ECO:0000256" key="7">
    <source>
        <dbReference type="SAM" id="MobiDB-lite"/>
    </source>
</evidence>
<evidence type="ECO:0000256" key="3">
    <source>
        <dbReference type="ARBA" id="ARBA00022664"/>
    </source>
</evidence>
<sequence length="1246" mass="135847">MAAVAELDAALQALRALKPPGVTKSRIASITQLCVENVKNESVLVQKIYTQFKRTPATHKLGVLYVVDSVTRQWIEKATASGENLTGGSSNADGTYAAGVQRMTDLLPLLVKDVISSAPEDQKDKITKLVDIWDRGNIFPAKMIQEFKTKLDARPSPRKPVAQPAGSYPDSHPAPTSTTPLGNPPPPQLHQSGPSASEILRGLTAATSQQPPFQAPTNAFPQPPPFPLPAFPNLSQPSYLPQQPQMPQLPQPPTTDSNPAAAALRALEGMLPPGAAQDPAQLQHWISILQELQSRGVPPDQWPEVIRIMSEQQKGPQQAAAQSLPLRSDRDRSRSPNRRRGSPVYETYGGGYRQRSPIRNDSPIKAAGGVGGGNDRPRRIEYDPSLPQGNIKVYSRTLFIGGSTCGEAELRRIFSRFGEVQTCIAHPERRHAFIKMKTRAESQAAKDGMDATRDPEITSRVRSTRWGVGFGPRDCSDYATGISVIPIDRLTEADKKWTLTAEYGGTGGKAIESNMVLEEPDIEIGAGVSSKAISQRPSQLNNDKGPANRRNEERRGGERRGGSGGRNRSDVNNIPVGGGQQNQQDQMSMAPQQTAFAMPQMSAFPAPPVHYDPSAFSGMPAGNGVESICIWRNGGGLYIAVTGGPDQDGKLCCIPLPRAPCWQTQLLSIMLYQLSAPSSGAKSSQGLGAKRYSDKPWGLAKRGNEERRWLQHGDNELSSPSVARHSETTGFSLPCLQVEAHLVVTPGTVWTPAESPTNRTAMAGDLSPHVLLRVPRWPTATLPKLYQASILKLLAVLAICFFILSWTWILDPHLPAWITGYDDFVLPDDIEAKTYERFDKLVKEGGVFYEETEPEVYTDRNGSQFKFIFRIAPHLIDALPLAPISSVIRKPGSPEAEFSQHEQRFDISFLDPSPEHVIYNFRDTHRLILSRTSLYRPSLILATNSKLHTNGWDAAFTIREKPPPAIPEPEIKPVVQAADDTPTAPSNPGSSSLRRRGAAAHAEPKAAAVADPVGEGEAEDSTTSDEAEDIPSNDDNLTPADLSAAWALIRAFRGTKLVISYDCGLNAGAFTSSRPEHEGLPSGVRYMEAFPAPERRIGHSLWPARAPATRNPRASPEKQPVAWNIPTVPFAHLVIQYPPSSGVGVIVRTHARLLALTRQIQEAAEVASPDYNMIMTSGWMAMVPRQKSSPNSRTGVKAEGENGPWRAGAQEMLGMVGVRDDLERERWGDLGYGEYLKWLGIPGEVD</sequence>
<feature type="compositionally biased region" description="Basic and acidic residues" evidence="7">
    <location>
        <begin position="549"/>
        <end position="561"/>
    </location>
</feature>
<dbReference type="PANTHER" id="PTHR38420">
    <property type="entry name" value="AP-4-A PHOSPHORYLASE II"/>
    <property type="match status" value="1"/>
</dbReference>
<dbReference type="GO" id="GO:0010629">
    <property type="term" value="P:negative regulation of gene expression"/>
    <property type="evidence" value="ECO:0007669"/>
    <property type="project" value="UniProtKB-ARBA"/>
</dbReference>
<evidence type="ECO:0000313" key="10">
    <source>
        <dbReference type="EMBL" id="KAB8339149.1"/>
    </source>
</evidence>
<dbReference type="GO" id="GO:0031126">
    <property type="term" value="P:sno(s)RNA 3'-end processing"/>
    <property type="evidence" value="ECO:0007669"/>
    <property type="project" value="UniProtKB-ARBA"/>
</dbReference>
<organism evidence="10 11">
    <name type="scientific">Carpinus fangiana</name>
    <dbReference type="NCBI Taxonomy" id="176857"/>
    <lineage>
        <taxon>Eukaryota</taxon>
        <taxon>Viridiplantae</taxon>
        <taxon>Streptophyta</taxon>
        <taxon>Embryophyta</taxon>
        <taxon>Tracheophyta</taxon>
        <taxon>Spermatophyta</taxon>
        <taxon>Magnoliopsida</taxon>
        <taxon>eudicotyledons</taxon>
        <taxon>Gunneridae</taxon>
        <taxon>Pentapetalae</taxon>
        <taxon>rosids</taxon>
        <taxon>fabids</taxon>
        <taxon>Fagales</taxon>
        <taxon>Betulaceae</taxon>
        <taxon>Carpinus</taxon>
    </lineage>
</organism>
<dbReference type="Gene3D" id="3.30.428.70">
    <property type="match status" value="1"/>
</dbReference>
<dbReference type="Gene3D" id="1.25.40.90">
    <property type="match status" value="1"/>
</dbReference>
<feature type="domain" description="CID" evidence="9">
    <location>
        <begin position="1"/>
        <end position="155"/>
    </location>
</feature>
<feature type="region of interest" description="Disordered" evidence="7">
    <location>
        <begin position="978"/>
        <end position="1037"/>
    </location>
</feature>